<dbReference type="InterPro" id="IPR029056">
    <property type="entry name" value="Ribokinase-like"/>
</dbReference>
<feature type="region of interest" description="Disordered" evidence="1">
    <location>
        <begin position="99"/>
        <end position="119"/>
    </location>
</feature>
<dbReference type="InterPro" id="IPR052562">
    <property type="entry name" value="Ketohexokinase-related"/>
</dbReference>
<protein>
    <recommendedName>
        <fullName evidence="2">Carbohydrate kinase PfkB domain-containing protein</fullName>
    </recommendedName>
</protein>
<dbReference type="Proteomes" id="UP001230188">
    <property type="component" value="Unassembled WGS sequence"/>
</dbReference>
<sequence>MSTTTLEVSGAASGVDSIAEVEAFPQPDDKIRASRTTTGGGAGNAMVAAARLGWQVRRRGVVADLETEHVDISNILRGGTTGHTLVIVASSTATRAPFRSPQSDSFFGRPRPRSRASPTACCTATRGAALELARRASCLVTVDAEKERDGLDDLLRLADVVLTNSRFPGPDLATGMARLLENRAPRARAGVAIWWRNREFALEDREDVVVDFSVCRDDTTSTIPARPEIVDTTSAGDALVGCALVGLARGWPLETAVFLGTLVAKLAKPTARARASPPRQTSNTPNFDAVSSSPSMENGVDDKSATPARGVVVVASSRGDKEAAGPGREARSFFVVFFFEEKGCEPRR</sequence>
<dbReference type="EMBL" id="JAQMWT010000558">
    <property type="protein sequence ID" value="KAJ8599483.1"/>
    <property type="molecule type" value="Genomic_DNA"/>
</dbReference>
<evidence type="ECO:0000313" key="4">
    <source>
        <dbReference type="Proteomes" id="UP001230188"/>
    </source>
</evidence>
<keyword evidence="4" id="KW-1185">Reference proteome</keyword>
<proteinExistence type="predicted"/>
<gene>
    <name evidence="3" type="ORF">CTAYLR_010434</name>
</gene>
<dbReference type="InterPro" id="IPR011611">
    <property type="entry name" value="PfkB_dom"/>
</dbReference>
<reference evidence="3" key="1">
    <citation type="submission" date="2023-01" db="EMBL/GenBank/DDBJ databases">
        <title>Metagenome sequencing of chrysophaentin producing Chrysophaeum taylorii.</title>
        <authorList>
            <person name="Davison J."/>
            <person name="Bewley C."/>
        </authorList>
    </citation>
    <scope>NUCLEOTIDE SEQUENCE</scope>
    <source>
        <strain evidence="3">NIES-1699</strain>
    </source>
</reference>
<dbReference type="PANTHER" id="PTHR42774">
    <property type="entry name" value="PHOSPHOTRANSFERASE SYSTEM TRANSPORT PROTEIN"/>
    <property type="match status" value="1"/>
</dbReference>
<feature type="domain" description="Carbohydrate kinase PfkB" evidence="2">
    <location>
        <begin position="215"/>
        <end position="267"/>
    </location>
</feature>
<dbReference type="PANTHER" id="PTHR42774:SF3">
    <property type="entry name" value="KETOHEXOKINASE"/>
    <property type="match status" value="1"/>
</dbReference>
<evidence type="ECO:0000259" key="2">
    <source>
        <dbReference type="Pfam" id="PF00294"/>
    </source>
</evidence>
<accession>A0AAD7U9H4</accession>
<feature type="compositionally biased region" description="Polar residues" evidence="1">
    <location>
        <begin position="278"/>
        <end position="296"/>
    </location>
</feature>
<dbReference type="AlphaFoldDB" id="A0AAD7U9H4"/>
<evidence type="ECO:0000256" key="1">
    <source>
        <dbReference type="SAM" id="MobiDB-lite"/>
    </source>
</evidence>
<organism evidence="3 4">
    <name type="scientific">Chrysophaeum taylorii</name>
    <dbReference type="NCBI Taxonomy" id="2483200"/>
    <lineage>
        <taxon>Eukaryota</taxon>
        <taxon>Sar</taxon>
        <taxon>Stramenopiles</taxon>
        <taxon>Ochrophyta</taxon>
        <taxon>Pelagophyceae</taxon>
        <taxon>Pelagomonadales</taxon>
        <taxon>Pelagomonadaceae</taxon>
        <taxon>Chrysophaeum</taxon>
    </lineage>
</organism>
<dbReference type="Pfam" id="PF00294">
    <property type="entry name" value="PfkB"/>
    <property type="match status" value="1"/>
</dbReference>
<dbReference type="SUPFAM" id="SSF53613">
    <property type="entry name" value="Ribokinase-like"/>
    <property type="match status" value="1"/>
</dbReference>
<comment type="caution">
    <text evidence="3">The sequence shown here is derived from an EMBL/GenBank/DDBJ whole genome shotgun (WGS) entry which is preliminary data.</text>
</comment>
<evidence type="ECO:0000313" key="3">
    <source>
        <dbReference type="EMBL" id="KAJ8599483.1"/>
    </source>
</evidence>
<feature type="region of interest" description="Disordered" evidence="1">
    <location>
        <begin position="270"/>
        <end position="304"/>
    </location>
</feature>
<name>A0AAD7U9H4_9STRA</name>
<dbReference type="Gene3D" id="3.40.1190.20">
    <property type="match status" value="1"/>
</dbReference>